<comment type="caution">
    <text evidence="2">The sequence shown here is derived from an EMBL/GenBank/DDBJ whole genome shotgun (WGS) entry which is preliminary data.</text>
</comment>
<feature type="domain" description="H repeat-associated protein N-terminal" evidence="1">
    <location>
        <begin position="7"/>
        <end position="93"/>
    </location>
</feature>
<proteinExistence type="predicted"/>
<dbReference type="NCBIfam" id="NF033564">
    <property type="entry name" value="transpos_ISAs1"/>
    <property type="match status" value="1"/>
</dbReference>
<dbReference type="AlphaFoldDB" id="A0A1E5FR54"/>
<dbReference type="Proteomes" id="UP000094802">
    <property type="component" value="Unassembled WGS sequence"/>
</dbReference>
<evidence type="ECO:0000259" key="1">
    <source>
        <dbReference type="Pfam" id="PF13808"/>
    </source>
</evidence>
<dbReference type="PANTHER" id="PTHR30298">
    <property type="entry name" value="H REPEAT-ASSOCIATED PREDICTED TRANSPOSASE"/>
    <property type="match status" value="1"/>
</dbReference>
<dbReference type="PANTHER" id="PTHR30298:SF0">
    <property type="entry name" value="PROTEIN YBFL-RELATED"/>
    <property type="match status" value="1"/>
</dbReference>
<name>A0A1E5FR54_VIBSP</name>
<dbReference type="InterPro" id="IPR032806">
    <property type="entry name" value="YbfD_N"/>
</dbReference>
<dbReference type="InterPro" id="IPR051698">
    <property type="entry name" value="Transposase_11-like"/>
</dbReference>
<evidence type="ECO:0000313" key="2">
    <source>
        <dbReference type="EMBL" id="OEF92878.1"/>
    </source>
</evidence>
<sequence length="107" mass="12749">MTDSFLQDFQAIEDPRIDRCKRHELLDIILLAVSAVLSGAEGWEQVEDFGTHRLDWLRRYRPFEYGIPRHDTIARVICRLKPEEIETAFQSWMDCIFEPIQRPFCHL</sequence>
<dbReference type="InterPro" id="IPR047647">
    <property type="entry name" value="ISAs1_transpos"/>
</dbReference>
<gene>
    <name evidence="2" type="ORF">A142_21730</name>
</gene>
<dbReference type="EMBL" id="AJZD02000188">
    <property type="protein sequence ID" value="OEF92878.1"/>
    <property type="molecule type" value="Genomic_DNA"/>
</dbReference>
<organism evidence="2 3">
    <name type="scientific">Vibrio splendidus 12E03</name>
    <dbReference type="NCBI Taxonomy" id="1191305"/>
    <lineage>
        <taxon>Bacteria</taxon>
        <taxon>Pseudomonadati</taxon>
        <taxon>Pseudomonadota</taxon>
        <taxon>Gammaproteobacteria</taxon>
        <taxon>Vibrionales</taxon>
        <taxon>Vibrionaceae</taxon>
        <taxon>Vibrio</taxon>
    </lineage>
</organism>
<evidence type="ECO:0000313" key="3">
    <source>
        <dbReference type="Proteomes" id="UP000094802"/>
    </source>
</evidence>
<reference evidence="2 3" key="1">
    <citation type="journal article" date="2012" name="Science">
        <title>Ecological populations of bacteria act as socially cohesive units of antibiotic production and resistance.</title>
        <authorList>
            <person name="Cordero O.X."/>
            <person name="Wildschutte H."/>
            <person name="Kirkup B."/>
            <person name="Proehl S."/>
            <person name="Ngo L."/>
            <person name="Hussain F."/>
            <person name="Le Roux F."/>
            <person name="Mincer T."/>
            <person name="Polz M.F."/>
        </authorList>
    </citation>
    <scope>NUCLEOTIDE SEQUENCE [LARGE SCALE GENOMIC DNA]</scope>
    <source>
        <strain evidence="2 3">12E03</strain>
    </source>
</reference>
<accession>A0A1E5FR54</accession>
<dbReference type="Pfam" id="PF13808">
    <property type="entry name" value="DDE_Tnp_1_assoc"/>
    <property type="match status" value="1"/>
</dbReference>
<protein>
    <submittedName>
        <fullName evidence="2">Transposase</fullName>
    </submittedName>
</protein>